<sequence length="51" mass="5869">CFFHLAPSTVCKMVVDKEWWQATDAKFQAWPHTADPPVIMNPIVRQNSIVN</sequence>
<proteinExistence type="predicted"/>
<evidence type="ECO:0000313" key="2">
    <source>
        <dbReference type="Proteomes" id="UP000015106"/>
    </source>
</evidence>
<dbReference type="EnsemblPlants" id="TuG1812G0600003848.01.T01">
    <property type="protein sequence ID" value="TuG1812G0600003848.01.T01.cds392813"/>
    <property type="gene ID" value="TuG1812G0600003848.01"/>
</dbReference>
<dbReference type="PANTHER" id="PTHR34267:SF16">
    <property type="entry name" value="OS06G0115100 PROTEIN"/>
    <property type="match status" value="1"/>
</dbReference>
<protein>
    <submittedName>
        <fullName evidence="1">Uncharacterized protein</fullName>
    </submittedName>
</protein>
<dbReference type="InterPro" id="IPR009515">
    <property type="entry name" value="DUF1138"/>
</dbReference>
<dbReference type="PANTHER" id="PTHR34267">
    <property type="entry name" value="OS11G0161033 PROTEIN"/>
    <property type="match status" value="1"/>
</dbReference>
<dbReference type="AlphaFoldDB" id="A0A8R7UZV4"/>
<reference evidence="1" key="2">
    <citation type="submission" date="2018-03" db="EMBL/GenBank/DDBJ databases">
        <title>The Triticum urartu genome reveals the dynamic nature of wheat genome evolution.</title>
        <authorList>
            <person name="Ling H."/>
            <person name="Ma B."/>
            <person name="Shi X."/>
            <person name="Liu H."/>
            <person name="Dong L."/>
            <person name="Sun H."/>
            <person name="Cao Y."/>
            <person name="Gao Q."/>
            <person name="Zheng S."/>
            <person name="Li Y."/>
            <person name="Yu Y."/>
            <person name="Du H."/>
            <person name="Qi M."/>
            <person name="Li Y."/>
            <person name="Yu H."/>
            <person name="Cui Y."/>
            <person name="Wang N."/>
            <person name="Chen C."/>
            <person name="Wu H."/>
            <person name="Zhao Y."/>
            <person name="Zhang J."/>
            <person name="Li Y."/>
            <person name="Zhou W."/>
            <person name="Zhang B."/>
            <person name="Hu W."/>
            <person name="Eijk M."/>
            <person name="Tang J."/>
            <person name="Witsenboer H."/>
            <person name="Zhao S."/>
            <person name="Li Z."/>
            <person name="Zhang A."/>
            <person name="Wang D."/>
            <person name="Liang C."/>
        </authorList>
    </citation>
    <scope>NUCLEOTIDE SEQUENCE [LARGE SCALE GENOMIC DNA]</scope>
    <source>
        <strain evidence="1">cv. G1812</strain>
    </source>
</reference>
<name>A0A8R7UZV4_TRIUA</name>
<dbReference type="Pfam" id="PF06592">
    <property type="entry name" value="DUF1138"/>
    <property type="match status" value="1"/>
</dbReference>
<dbReference type="Proteomes" id="UP000015106">
    <property type="component" value="Chromosome 7"/>
</dbReference>
<keyword evidence="2" id="KW-1185">Reference proteome</keyword>
<organism evidence="1 2">
    <name type="scientific">Triticum urartu</name>
    <name type="common">Red wild einkorn</name>
    <name type="synonym">Crithodium urartu</name>
    <dbReference type="NCBI Taxonomy" id="4572"/>
    <lineage>
        <taxon>Eukaryota</taxon>
        <taxon>Viridiplantae</taxon>
        <taxon>Streptophyta</taxon>
        <taxon>Embryophyta</taxon>
        <taxon>Tracheophyta</taxon>
        <taxon>Spermatophyta</taxon>
        <taxon>Magnoliopsida</taxon>
        <taxon>Liliopsida</taxon>
        <taxon>Poales</taxon>
        <taxon>Poaceae</taxon>
        <taxon>BOP clade</taxon>
        <taxon>Pooideae</taxon>
        <taxon>Triticodae</taxon>
        <taxon>Triticeae</taxon>
        <taxon>Triticinae</taxon>
        <taxon>Triticum</taxon>
    </lineage>
</organism>
<evidence type="ECO:0000313" key="1">
    <source>
        <dbReference type="EnsemblPlants" id="TuG1812G0600003848.01.T01.cds392813"/>
    </source>
</evidence>
<reference evidence="2" key="1">
    <citation type="journal article" date="2013" name="Nature">
        <title>Draft genome of the wheat A-genome progenitor Triticum urartu.</title>
        <authorList>
            <person name="Ling H.Q."/>
            <person name="Zhao S."/>
            <person name="Liu D."/>
            <person name="Wang J."/>
            <person name="Sun H."/>
            <person name="Zhang C."/>
            <person name="Fan H."/>
            <person name="Li D."/>
            <person name="Dong L."/>
            <person name="Tao Y."/>
            <person name="Gao C."/>
            <person name="Wu H."/>
            <person name="Li Y."/>
            <person name="Cui Y."/>
            <person name="Guo X."/>
            <person name="Zheng S."/>
            <person name="Wang B."/>
            <person name="Yu K."/>
            <person name="Liang Q."/>
            <person name="Yang W."/>
            <person name="Lou X."/>
            <person name="Chen J."/>
            <person name="Feng M."/>
            <person name="Jian J."/>
            <person name="Zhang X."/>
            <person name="Luo G."/>
            <person name="Jiang Y."/>
            <person name="Liu J."/>
            <person name="Wang Z."/>
            <person name="Sha Y."/>
            <person name="Zhang B."/>
            <person name="Wu H."/>
            <person name="Tang D."/>
            <person name="Shen Q."/>
            <person name="Xue P."/>
            <person name="Zou S."/>
            <person name="Wang X."/>
            <person name="Liu X."/>
            <person name="Wang F."/>
            <person name="Yang Y."/>
            <person name="An X."/>
            <person name="Dong Z."/>
            <person name="Zhang K."/>
            <person name="Zhang X."/>
            <person name="Luo M.C."/>
            <person name="Dvorak J."/>
            <person name="Tong Y."/>
            <person name="Wang J."/>
            <person name="Yang H."/>
            <person name="Li Z."/>
            <person name="Wang D."/>
            <person name="Zhang A."/>
            <person name="Wang J."/>
        </authorList>
    </citation>
    <scope>NUCLEOTIDE SEQUENCE</scope>
    <source>
        <strain evidence="2">cv. G1812</strain>
    </source>
</reference>
<dbReference type="Gramene" id="TuG1812G0600003848.01.T01">
    <property type="protein sequence ID" value="TuG1812G0600003848.01.T01.cds392813"/>
    <property type="gene ID" value="TuG1812G0600003848.01"/>
</dbReference>
<accession>A0A8R7UZV4</accession>
<reference evidence="1" key="3">
    <citation type="submission" date="2022-06" db="UniProtKB">
        <authorList>
            <consortium name="EnsemblPlants"/>
        </authorList>
    </citation>
    <scope>IDENTIFICATION</scope>
</reference>